<evidence type="ECO:0000256" key="2">
    <source>
        <dbReference type="ARBA" id="ARBA00011984"/>
    </source>
</evidence>
<dbReference type="Gene3D" id="3.40.50.300">
    <property type="entry name" value="P-loop containing nucleotide triphosphate hydrolases"/>
    <property type="match status" value="1"/>
</dbReference>
<keyword evidence="6" id="KW-1185">Reference proteome</keyword>
<keyword evidence="3" id="KW-0378">Hydrolase</keyword>
<comment type="caution">
    <text evidence="5">The sequence shown here is derived from an EMBL/GenBank/DDBJ whole genome shotgun (WGS) entry which is preliminary data.</text>
</comment>
<dbReference type="PANTHER" id="PTHR45704">
    <property type="entry name" value="RAS-LIKE FAMILY MEMBER 11"/>
    <property type="match status" value="1"/>
</dbReference>
<dbReference type="GO" id="GO:0003925">
    <property type="term" value="F:G protein activity"/>
    <property type="evidence" value="ECO:0007669"/>
    <property type="project" value="UniProtKB-EC"/>
</dbReference>
<organism evidence="5 6">
    <name type="scientific">Acanthosepion pharaonis</name>
    <name type="common">Pharaoh cuttlefish</name>
    <name type="synonym">Sepia pharaonis</name>
    <dbReference type="NCBI Taxonomy" id="158019"/>
    <lineage>
        <taxon>Eukaryota</taxon>
        <taxon>Metazoa</taxon>
        <taxon>Spiralia</taxon>
        <taxon>Lophotrochozoa</taxon>
        <taxon>Mollusca</taxon>
        <taxon>Cephalopoda</taxon>
        <taxon>Coleoidea</taxon>
        <taxon>Decapodiformes</taxon>
        <taxon>Sepiida</taxon>
        <taxon>Sepiina</taxon>
        <taxon>Sepiidae</taxon>
        <taxon>Acanthosepion</taxon>
    </lineage>
</organism>
<dbReference type="GO" id="GO:0005525">
    <property type="term" value="F:GTP binding"/>
    <property type="evidence" value="ECO:0007669"/>
    <property type="project" value="InterPro"/>
</dbReference>
<dbReference type="AlphaFoldDB" id="A0A812E234"/>
<dbReference type="SUPFAM" id="SSF52540">
    <property type="entry name" value="P-loop containing nucleoside triphosphate hydrolases"/>
    <property type="match status" value="1"/>
</dbReference>
<name>A0A812E234_ACAPH</name>
<dbReference type="SMART" id="SM00173">
    <property type="entry name" value="RAS"/>
    <property type="match status" value="1"/>
</dbReference>
<protein>
    <recommendedName>
        <fullName evidence="2">small monomeric GTPase</fullName>
        <ecNumber evidence="2">3.6.5.2</ecNumber>
    </recommendedName>
</protein>
<dbReference type="EC" id="3.6.5.2" evidence="2"/>
<evidence type="ECO:0000256" key="3">
    <source>
        <dbReference type="ARBA" id="ARBA00022801"/>
    </source>
</evidence>
<proteinExistence type="inferred from homology"/>
<dbReference type="SMART" id="SM00175">
    <property type="entry name" value="RAB"/>
    <property type="match status" value="1"/>
</dbReference>
<dbReference type="InterPro" id="IPR001806">
    <property type="entry name" value="Small_GTPase"/>
</dbReference>
<evidence type="ECO:0000256" key="1">
    <source>
        <dbReference type="ARBA" id="ARBA00008344"/>
    </source>
</evidence>
<dbReference type="InterPro" id="IPR027417">
    <property type="entry name" value="P-loop_NTPase"/>
</dbReference>
<reference evidence="5" key="1">
    <citation type="submission" date="2021-01" db="EMBL/GenBank/DDBJ databases">
        <authorList>
            <person name="Li R."/>
            <person name="Bekaert M."/>
        </authorList>
    </citation>
    <scope>NUCLEOTIDE SEQUENCE</scope>
    <source>
        <strain evidence="5">Farmed</strain>
    </source>
</reference>
<gene>
    <name evidence="5" type="ORF">SPHA_65817</name>
</gene>
<sequence>MTQPVVSRYKGLGDSPTEMRTYSVERYDLSDNVNEHNPVTVRFLTKRFIGEYNSDVDLLYRSNVRHDENLTDVEILDSCTKKSEPLSPTDNQLSWADAFIIVYNICERQTFHWAKLLVDHVHKRRSPVYVPVLLLGNKTDLEHRRQVGVDDGHQVALEYGCMYYEVSAADNYVSISVAFQSLLREARIVQQHRSALLKRRKSSLMSVSRRLGAMFGKSGHNKDGGDTERQSVHYLSIYLSQSVRIYRRLFISRSVLIYLSIY</sequence>
<evidence type="ECO:0000313" key="6">
    <source>
        <dbReference type="Proteomes" id="UP000597762"/>
    </source>
</evidence>
<dbReference type="Pfam" id="PF00071">
    <property type="entry name" value="Ras"/>
    <property type="match status" value="1"/>
</dbReference>
<accession>A0A812E234</accession>
<dbReference type="PROSITE" id="PS51419">
    <property type="entry name" value="RAB"/>
    <property type="match status" value="1"/>
</dbReference>
<evidence type="ECO:0000256" key="4">
    <source>
        <dbReference type="ARBA" id="ARBA00048098"/>
    </source>
</evidence>
<dbReference type="EMBL" id="CAHIKZ030004736">
    <property type="protein sequence ID" value="CAE1314800.1"/>
    <property type="molecule type" value="Genomic_DNA"/>
</dbReference>
<dbReference type="PROSITE" id="PS51421">
    <property type="entry name" value="RAS"/>
    <property type="match status" value="1"/>
</dbReference>
<dbReference type="OrthoDB" id="18798at2759"/>
<dbReference type="InterPro" id="IPR051065">
    <property type="entry name" value="Ras-related_GTPase"/>
</dbReference>
<comment type="similarity">
    <text evidence="1">Belongs to the small GTPase superfamily. Ras family.</text>
</comment>
<evidence type="ECO:0000313" key="5">
    <source>
        <dbReference type="EMBL" id="CAE1314800.1"/>
    </source>
</evidence>
<comment type="catalytic activity">
    <reaction evidence="4">
        <text>GTP + H2O = GDP + phosphate + H(+)</text>
        <dbReference type="Rhea" id="RHEA:19669"/>
        <dbReference type="ChEBI" id="CHEBI:15377"/>
        <dbReference type="ChEBI" id="CHEBI:15378"/>
        <dbReference type="ChEBI" id="CHEBI:37565"/>
        <dbReference type="ChEBI" id="CHEBI:43474"/>
        <dbReference type="ChEBI" id="CHEBI:58189"/>
        <dbReference type="EC" id="3.6.5.2"/>
    </reaction>
</comment>
<dbReference type="Proteomes" id="UP000597762">
    <property type="component" value="Unassembled WGS sequence"/>
</dbReference>